<comment type="similarity">
    <text evidence="1 2">Belongs to the small heat shock protein (HSP20) family.</text>
</comment>
<keyword evidence="4" id="KW-0346">Stress response</keyword>
<dbReference type="InterPro" id="IPR031107">
    <property type="entry name" value="Small_HSP"/>
</dbReference>
<dbReference type="AlphaFoldDB" id="A0A445N2J7"/>
<dbReference type="PROSITE" id="PS01031">
    <property type="entry name" value="SHSP"/>
    <property type="match status" value="1"/>
</dbReference>
<evidence type="ECO:0000259" key="3">
    <source>
        <dbReference type="PROSITE" id="PS01031"/>
    </source>
</evidence>
<dbReference type="CDD" id="cd06464">
    <property type="entry name" value="ACD_sHsps-like"/>
    <property type="match status" value="1"/>
</dbReference>
<sequence>MTLALSRRLGRPWWMTTFGREPFGDVFFDRLWPEWTGETGEKLAPSLDFSEKDGNYILTAELPGMNREDISINIEDGYVTVSGKKEEKIEEKEPNYYLKETRTGSFSRSIKLPGKVMEDKVEAVYKDGVLTVTMPHEEETKVKKIEIH</sequence>
<dbReference type="PANTHER" id="PTHR11527">
    <property type="entry name" value="HEAT-SHOCK PROTEIN 20 FAMILY MEMBER"/>
    <property type="match status" value="1"/>
</dbReference>
<evidence type="ECO:0000256" key="2">
    <source>
        <dbReference type="RuleBase" id="RU003616"/>
    </source>
</evidence>
<dbReference type="SUPFAM" id="SSF49764">
    <property type="entry name" value="HSP20-like chaperones"/>
    <property type="match status" value="1"/>
</dbReference>
<name>A0A445N2J7_9BACT</name>
<dbReference type="Gene3D" id="2.60.40.790">
    <property type="match status" value="1"/>
</dbReference>
<dbReference type="EMBL" id="OJIN01000223">
    <property type="protein sequence ID" value="SPD75925.1"/>
    <property type="molecule type" value="Genomic_DNA"/>
</dbReference>
<organism evidence="4">
    <name type="scientific">uncultured Desulfobacterium sp</name>
    <dbReference type="NCBI Taxonomy" id="201089"/>
    <lineage>
        <taxon>Bacteria</taxon>
        <taxon>Pseudomonadati</taxon>
        <taxon>Thermodesulfobacteriota</taxon>
        <taxon>Desulfobacteria</taxon>
        <taxon>Desulfobacterales</taxon>
        <taxon>Desulfobacteriaceae</taxon>
        <taxon>Desulfobacterium</taxon>
        <taxon>environmental samples</taxon>
    </lineage>
</organism>
<feature type="domain" description="SHSP" evidence="3">
    <location>
        <begin position="38"/>
        <end position="148"/>
    </location>
</feature>
<gene>
    <name evidence="4" type="primary">hspC</name>
    <name evidence="4" type="ORF">PITCH_A780055</name>
</gene>
<proteinExistence type="inferred from homology"/>
<evidence type="ECO:0000313" key="4">
    <source>
        <dbReference type="EMBL" id="SPD75925.1"/>
    </source>
</evidence>
<accession>A0A445N2J7</accession>
<dbReference type="Pfam" id="PF00011">
    <property type="entry name" value="HSP20"/>
    <property type="match status" value="1"/>
</dbReference>
<dbReference type="InterPro" id="IPR002068">
    <property type="entry name" value="A-crystallin/Hsp20_dom"/>
</dbReference>
<dbReference type="InterPro" id="IPR008978">
    <property type="entry name" value="HSP20-like_chaperone"/>
</dbReference>
<protein>
    <submittedName>
        <fullName evidence="4">Small heat shock protein C2</fullName>
    </submittedName>
</protein>
<evidence type="ECO:0000256" key="1">
    <source>
        <dbReference type="PROSITE-ProRule" id="PRU00285"/>
    </source>
</evidence>
<reference evidence="4" key="1">
    <citation type="submission" date="2018-01" db="EMBL/GenBank/DDBJ databases">
        <authorList>
            <person name="Regsiter A."/>
            <person name="William W."/>
        </authorList>
    </citation>
    <scope>NUCLEOTIDE SEQUENCE</scope>
    <source>
        <strain evidence="4">TRIP AH-1</strain>
    </source>
</reference>